<feature type="repeat" description="PPR" evidence="8">
    <location>
        <begin position="590"/>
        <end position="624"/>
    </location>
</feature>
<dbReference type="InterPro" id="IPR051114">
    <property type="entry name" value="Mito_RNA_Proc_CCM1"/>
</dbReference>
<reference evidence="11 12" key="1">
    <citation type="journal article" date="2023" name="Hortic Res">
        <title>Pangenome of water caltrop reveals structural variations and asymmetric subgenome divergence after allopolyploidization.</title>
        <authorList>
            <person name="Zhang X."/>
            <person name="Chen Y."/>
            <person name="Wang L."/>
            <person name="Yuan Y."/>
            <person name="Fang M."/>
            <person name="Shi L."/>
            <person name="Lu R."/>
            <person name="Comes H.P."/>
            <person name="Ma Y."/>
            <person name="Chen Y."/>
            <person name="Huang G."/>
            <person name="Zhou Y."/>
            <person name="Zheng Z."/>
            <person name="Qiu Y."/>
        </authorList>
    </citation>
    <scope>NUCLEOTIDE SEQUENCE [LARGE SCALE GENOMIC DNA]</scope>
    <source>
        <strain evidence="11">F231</strain>
    </source>
</reference>
<evidence type="ECO:0000256" key="4">
    <source>
        <dbReference type="ARBA" id="ARBA00022737"/>
    </source>
</evidence>
<feature type="transmembrane region" description="Helical" evidence="9">
    <location>
        <begin position="91"/>
        <end position="110"/>
    </location>
</feature>
<dbReference type="GO" id="GO:0003729">
    <property type="term" value="F:mRNA binding"/>
    <property type="evidence" value="ECO:0007669"/>
    <property type="project" value="TreeGrafter"/>
</dbReference>
<dbReference type="Gene3D" id="1.25.40.10">
    <property type="entry name" value="Tetratricopeptide repeat domain"/>
    <property type="match status" value="4"/>
</dbReference>
<dbReference type="SUPFAM" id="SSF81901">
    <property type="entry name" value="HCP-like"/>
    <property type="match status" value="1"/>
</dbReference>
<evidence type="ECO:0000256" key="7">
    <source>
        <dbReference type="ARBA" id="ARBA00023136"/>
    </source>
</evidence>
<dbReference type="Pfam" id="PF13812">
    <property type="entry name" value="PPR_3"/>
    <property type="match status" value="2"/>
</dbReference>
<name>A0AAN7M6M2_TRANT</name>
<protein>
    <recommendedName>
        <fullName evidence="9">Reticulon-like protein</fullName>
    </recommendedName>
</protein>
<keyword evidence="7 9" id="KW-0472">Membrane</keyword>
<feature type="repeat" description="PPR" evidence="8">
    <location>
        <begin position="523"/>
        <end position="557"/>
    </location>
</feature>
<dbReference type="GO" id="GO:0005789">
    <property type="term" value="C:endoplasmic reticulum membrane"/>
    <property type="evidence" value="ECO:0007669"/>
    <property type="project" value="UniProtKB-SubCell"/>
</dbReference>
<dbReference type="Pfam" id="PF13041">
    <property type="entry name" value="PPR_2"/>
    <property type="match status" value="3"/>
</dbReference>
<sequence length="793" mass="90282">MPENLLGDILESLTEGSHKKDTITTFIQEGISDSANAQFNRLFGRQKSIHNLLGGGKSADVFLWRNKKISGSVLAGATVIWVLFEWLNYNFLTLVCFALILGLLIQFLWANASGLLNRSSREVPRLVLPEELFVNIGKTAGIEVNRALAFVQDLAVEGNLNQFIVVIGSLFVAAIIGFWFNFLTVLYIGFIAAHILPVMYERYEDQVDGFLYQVLGQLQHNYGKLNDNVFRRIRFFIHHFSSGISAGISRALLCLSSLHESSDSVLVYSSFSKVESLSMTQALFLKPFFSAPLSHYSKPDVHKQFSLTLVKGRGGVGVVCMGMLAPRKFLQKRKKVETFKDATDEADQMNWRKLMKEIEEAGSAVTVLRSERARNQEISRETVLGTLKRFKQLKKWNLVSEILEWLRIQPWWDFGEMDLLMLITAYGKLGDFNKAEKILGFLNKRGCKPDVISYTALLEAYGRGRRYNNAEAIFRRMQSSGPEPSAITYQIILKTFVEGNKFKEAEEVFETLLDKEKSPLTPDQKMFHMMIYMHKKAGNYEKARRLFALMSERGIEKSTVTYNSLMSFETNYKEVSKIYEQMQRAGLRPDVVSYALLINAYGKARREEEALAVFEEMLDAGVRPTHKAYNILLDAFAISGMVDQAKTVFKSMRRDRYMPDLCSYTTMLSAYVNASDMEGAEKFFRRMKQDAFIPNVIAYGILIKGYARANDLDKMMEKYEDMRTHGIRANQTVMTTIMDAYGKNQDFDSAVVWFKEMESLGLSPDQKAKNILISLAKTAEEQMEAKLLAKEPL</sequence>
<evidence type="ECO:0000256" key="3">
    <source>
        <dbReference type="ARBA" id="ARBA00022692"/>
    </source>
</evidence>
<comment type="similarity">
    <text evidence="2">Belongs to the PPR family. P subfamily.</text>
</comment>
<dbReference type="GO" id="GO:0006396">
    <property type="term" value="P:RNA processing"/>
    <property type="evidence" value="ECO:0007669"/>
    <property type="project" value="TreeGrafter"/>
</dbReference>
<feature type="repeat" description="PPR" evidence="8">
    <location>
        <begin position="625"/>
        <end position="659"/>
    </location>
</feature>
<evidence type="ECO:0000256" key="2">
    <source>
        <dbReference type="ARBA" id="ARBA00007626"/>
    </source>
</evidence>
<feature type="repeat" description="PPR" evidence="8">
    <location>
        <begin position="450"/>
        <end position="484"/>
    </location>
</feature>
<keyword evidence="12" id="KW-1185">Reference proteome</keyword>
<dbReference type="InterPro" id="IPR011990">
    <property type="entry name" value="TPR-like_helical_dom_sf"/>
</dbReference>
<dbReference type="InterPro" id="IPR003388">
    <property type="entry name" value="Reticulon"/>
</dbReference>
<feature type="repeat" description="PPR" evidence="8">
    <location>
        <begin position="485"/>
        <end position="519"/>
    </location>
</feature>
<dbReference type="PANTHER" id="PTHR47934">
    <property type="entry name" value="PENTATRICOPEPTIDE REPEAT-CONTAINING PROTEIN PET309, MITOCHONDRIAL"/>
    <property type="match status" value="1"/>
</dbReference>
<organism evidence="11 12">
    <name type="scientific">Trapa natans</name>
    <name type="common">Water chestnut</name>
    <dbReference type="NCBI Taxonomy" id="22666"/>
    <lineage>
        <taxon>Eukaryota</taxon>
        <taxon>Viridiplantae</taxon>
        <taxon>Streptophyta</taxon>
        <taxon>Embryophyta</taxon>
        <taxon>Tracheophyta</taxon>
        <taxon>Spermatophyta</taxon>
        <taxon>Magnoliopsida</taxon>
        <taxon>eudicotyledons</taxon>
        <taxon>Gunneridae</taxon>
        <taxon>Pentapetalae</taxon>
        <taxon>rosids</taxon>
        <taxon>malvids</taxon>
        <taxon>Myrtales</taxon>
        <taxon>Lythraceae</taxon>
        <taxon>Trapa</taxon>
    </lineage>
</organism>
<dbReference type="NCBIfam" id="TIGR00756">
    <property type="entry name" value="PPR"/>
    <property type="match status" value="8"/>
</dbReference>
<evidence type="ECO:0000256" key="6">
    <source>
        <dbReference type="ARBA" id="ARBA00022989"/>
    </source>
</evidence>
<dbReference type="Pfam" id="PF02453">
    <property type="entry name" value="Reticulon"/>
    <property type="match status" value="1"/>
</dbReference>
<evidence type="ECO:0000256" key="1">
    <source>
        <dbReference type="ARBA" id="ARBA00004477"/>
    </source>
</evidence>
<evidence type="ECO:0000256" key="5">
    <source>
        <dbReference type="ARBA" id="ARBA00022824"/>
    </source>
</evidence>
<keyword evidence="5 9" id="KW-0256">Endoplasmic reticulum</keyword>
<feature type="domain" description="Reticulon" evidence="10">
    <location>
        <begin position="58"/>
        <end position="252"/>
    </location>
</feature>
<dbReference type="PROSITE" id="PS51375">
    <property type="entry name" value="PPR"/>
    <property type="match status" value="9"/>
</dbReference>
<evidence type="ECO:0000313" key="12">
    <source>
        <dbReference type="Proteomes" id="UP001346149"/>
    </source>
</evidence>
<feature type="repeat" description="PPR" evidence="8">
    <location>
        <begin position="415"/>
        <end position="449"/>
    </location>
</feature>
<evidence type="ECO:0000256" key="9">
    <source>
        <dbReference type="RuleBase" id="RU363132"/>
    </source>
</evidence>
<dbReference type="AlphaFoldDB" id="A0AAN7M6M2"/>
<comment type="subcellular location">
    <subcellularLocation>
        <location evidence="1 9">Endoplasmic reticulum membrane</location>
        <topology evidence="1 9">Multi-pass membrane protein</topology>
    </subcellularLocation>
</comment>
<dbReference type="Proteomes" id="UP001346149">
    <property type="component" value="Unassembled WGS sequence"/>
</dbReference>
<feature type="repeat" description="PPR" evidence="8">
    <location>
        <begin position="695"/>
        <end position="729"/>
    </location>
</feature>
<evidence type="ECO:0000313" key="11">
    <source>
        <dbReference type="EMBL" id="KAK4799779.1"/>
    </source>
</evidence>
<proteinExistence type="inferred from homology"/>
<keyword evidence="4" id="KW-0677">Repeat</keyword>
<accession>A0AAN7M6M2</accession>
<keyword evidence="6 9" id="KW-1133">Transmembrane helix</keyword>
<dbReference type="InterPro" id="IPR002885">
    <property type="entry name" value="PPR_rpt"/>
</dbReference>
<keyword evidence="3 9" id="KW-0812">Transmembrane</keyword>
<feature type="transmembrane region" description="Helical" evidence="9">
    <location>
        <begin position="163"/>
        <end position="196"/>
    </location>
</feature>
<feature type="repeat" description="PPR" evidence="8">
    <location>
        <begin position="730"/>
        <end position="764"/>
    </location>
</feature>
<evidence type="ECO:0000259" key="10">
    <source>
        <dbReference type="PROSITE" id="PS50845"/>
    </source>
</evidence>
<gene>
    <name evidence="11" type="ORF">SAY86_025144</name>
</gene>
<dbReference type="PANTHER" id="PTHR47934:SF4">
    <property type="entry name" value="OS08G0191900 PROTEIN"/>
    <property type="match status" value="1"/>
</dbReference>
<feature type="transmembrane region" description="Helical" evidence="9">
    <location>
        <begin position="69"/>
        <end position="84"/>
    </location>
</feature>
<feature type="repeat" description="PPR" evidence="8">
    <location>
        <begin position="660"/>
        <end position="694"/>
    </location>
</feature>
<comment type="caution">
    <text evidence="11">The sequence shown here is derived from an EMBL/GenBank/DDBJ whole genome shotgun (WGS) entry which is preliminary data.</text>
</comment>
<dbReference type="EMBL" id="JAXQNO010000004">
    <property type="protein sequence ID" value="KAK4799779.1"/>
    <property type="molecule type" value="Genomic_DNA"/>
</dbReference>
<dbReference type="GO" id="GO:0009507">
    <property type="term" value="C:chloroplast"/>
    <property type="evidence" value="ECO:0007669"/>
    <property type="project" value="TreeGrafter"/>
</dbReference>
<dbReference type="PROSITE" id="PS50845">
    <property type="entry name" value="RETICULON"/>
    <property type="match status" value="1"/>
</dbReference>
<evidence type="ECO:0000256" key="8">
    <source>
        <dbReference type="PROSITE-ProRule" id="PRU00708"/>
    </source>
</evidence>